<evidence type="ECO:0000313" key="4">
    <source>
        <dbReference type="Proteomes" id="UP000717364"/>
    </source>
</evidence>
<dbReference type="AlphaFoldDB" id="A0A947DG36"/>
<reference evidence="3" key="2">
    <citation type="journal article" date="2021" name="Mar. Drugs">
        <title>Genome Reduction and Secondary Metabolism of the Marine Sponge-Associated Cyanobacterium Leptothoe.</title>
        <authorList>
            <person name="Konstantinou D."/>
            <person name="Popin R.V."/>
            <person name="Fewer D.P."/>
            <person name="Sivonen K."/>
            <person name="Gkelis S."/>
        </authorList>
    </citation>
    <scope>NUCLEOTIDE SEQUENCE</scope>
    <source>
        <strain evidence="3">TAU-MAC 1115</strain>
    </source>
</reference>
<protein>
    <recommendedName>
        <fullName evidence="2">Antitoxin</fullName>
    </recommendedName>
</protein>
<dbReference type="EMBL" id="JADOES010000021">
    <property type="protein sequence ID" value="MBT9316110.1"/>
    <property type="molecule type" value="Genomic_DNA"/>
</dbReference>
<dbReference type="Gene3D" id="3.40.1620.10">
    <property type="entry name" value="YefM-like domain"/>
    <property type="match status" value="1"/>
</dbReference>
<organism evidence="3 4">
    <name type="scientific">Leptothoe spongobia TAU-MAC 1115</name>
    <dbReference type="NCBI Taxonomy" id="1967444"/>
    <lineage>
        <taxon>Bacteria</taxon>
        <taxon>Bacillati</taxon>
        <taxon>Cyanobacteriota</taxon>
        <taxon>Cyanophyceae</taxon>
        <taxon>Nodosilineales</taxon>
        <taxon>Cymatolegaceae</taxon>
        <taxon>Leptothoe</taxon>
        <taxon>Leptothoe spongobia</taxon>
    </lineage>
</organism>
<sequence length="98" mass="11484">MTQYSIAQLRERFAQLVHEAEQGNRVEITRQGQRVAVLLSAKEYERLTQPKQTFGEAVLAWREKFGLNDRGEDEEDRKFEAIMDTVRDKSPGPEPFEW</sequence>
<comment type="caution">
    <text evidence="3">The sequence shown here is derived from an EMBL/GenBank/DDBJ whole genome shotgun (WGS) entry which is preliminary data.</text>
</comment>
<dbReference type="InterPro" id="IPR036165">
    <property type="entry name" value="YefM-like_sf"/>
</dbReference>
<evidence type="ECO:0000313" key="3">
    <source>
        <dbReference type="EMBL" id="MBT9316110.1"/>
    </source>
</evidence>
<comment type="function">
    <text evidence="2">Antitoxin component of a type II toxin-antitoxin (TA) system.</text>
</comment>
<evidence type="ECO:0000256" key="2">
    <source>
        <dbReference type="RuleBase" id="RU362080"/>
    </source>
</evidence>
<dbReference type="Proteomes" id="UP000717364">
    <property type="component" value="Unassembled WGS sequence"/>
</dbReference>
<keyword evidence="4" id="KW-1185">Reference proteome</keyword>
<dbReference type="NCBIfam" id="TIGR01552">
    <property type="entry name" value="phd_fam"/>
    <property type="match status" value="1"/>
</dbReference>
<gene>
    <name evidence="3" type="ORF">IXB50_11835</name>
</gene>
<reference evidence="3" key="1">
    <citation type="submission" date="2020-11" db="EMBL/GenBank/DDBJ databases">
        <authorList>
            <person name="Konstantinou D."/>
            <person name="Gkelis S."/>
            <person name="Popin R."/>
            <person name="Fewer D."/>
            <person name="Sivonen K."/>
        </authorList>
    </citation>
    <scope>NUCLEOTIDE SEQUENCE</scope>
    <source>
        <strain evidence="3">TAU-MAC 1115</strain>
    </source>
</reference>
<comment type="similarity">
    <text evidence="1 2">Belongs to the phD/YefM antitoxin family.</text>
</comment>
<dbReference type="RefSeq" id="WP_215609180.1">
    <property type="nucleotide sequence ID" value="NZ_JADOES010000021.1"/>
</dbReference>
<dbReference type="InterPro" id="IPR006442">
    <property type="entry name" value="Antitoxin_Phd/YefM"/>
</dbReference>
<proteinExistence type="inferred from homology"/>
<name>A0A947DG36_9CYAN</name>
<accession>A0A947DG36</accession>
<dbReference type="SUPFAM" id="SSF143120">
    <property type="entry name" value="YefM-like"/>
    <property type="match status" value="1"/>
</dbReference>
<evidence type="ECO:0000256" key="1">
    <source>
        <dbReference type="ARBA" id="ARBA00009981"/>
    </source>
</evidence>
<dbReference type="Pfam" id="PF02604">
    <property type="entry name" value="PhdYeFM_antitox"/>
    <property type="match status" value="1"/>
</dbReference>